<protein>
    <submittedName>
        <fullName evidence="1">Uncharacterized protein</fullName>
    </submittedName>
</protein>
<accession>A0AAE0TS05</accession>
<organism evidence="1 2">
    <name type="scientific">Recurvomyces mirabilis</name>
    <dbReference type="NCBI Taxonomy" id="574656"/>
    <lineage>
        <taxon>Eukaryota</taxon>
        <taxon>Fungi</taxon>
        <taxon>Dikarya</taxon>
        <taxon>Ascomycota</taxon>
        <taxon>Pezizomycotina</taxon>
        <taxon>Dothideomycetes</taxon>
        <taxon>Dothideomycetidae</taxon>
        <taxon>Mycosphaerellales</taxon>
        <taxon>Teratosphaeriaceae</taxon>
        <taxon>Recurvomyces</taxon>
    </lineage>
</organism>
<keyword evidence="2" id="KW-1185">Reference proteome</keyword>
<dbReference type="EMBL" id="JAUTXT010000030">
    <property type="protein sequence ID" value="KAK3672750.1"/>
    <property type="molecule type" value="Genomic_DNA"/>
</dbReference>
<dbReference type="Proteomes" id="UP001274830">
    <property type="component" value="Unassembled WGS sequence"/>
</dbReference>
<comment type="caution">
    <text evidence="1">The sequence shown here is derived from an EMBL/GenBank/DDBJ whole genome shotgun (WGS) entry which is preliminary data.</text>
</comment>
<name>A0AAE0TS05_9PEZI</name>
<evidence type="ECO:0000313" key="1">
    <source>
        <dbReference type="EMBL" id="KAK3672750.1"/>
    </source>
</evidence>
<sequence length="247" mass="28467">MAAYQENACHLFKLPAELRNQIFELVFAGDTLEDGSIFDLSPLKCDLMLTCHEIYHESLKLYEATVHRYWTTTTFTLNAQASKAEFESALAELNDATLAKMRKAELHTDLNRLLSRGRCSQRYRFHHVYASRQRLRGNTYSVDFQRCARRKWVPVRPALAHMAPNDHAVLDRPPESYIISDRVAYEDGRTRREWYVLMDVDLFVPEVTLDTEHDGELVPVTKKELWALLGWGVTRSLGDGGTFVLCL</sequence>
<gene>
    <name evidence="1" type="ORF">LTR78_007336</name>
</gene>
<proteinExistence type="predicted"/>
<reference evidence="1" key="1">
    <citation type="submission" date="2023-07" db="EMBL/GenBank/DDBJ databases">
        <title>Black Yeasts Isolated from many extreme environments.</title>
        <authorList>
            <person name="Coleine C."/>
            <person name="Stajich J.E."/>
            <person name="Selbmann L."/>
        </authorList>
    </citation>
    <scope>NUCLEOTIDE SEQUENCE</scope>
    <source>
        <strain evidence="1">CCFEE 5485</strain>
    </source>
</reference>
<evidence type="ECO:0000313" key="2">
    <source>
        <dbReference type="Proteomes" id="UP001274830"/>
    </source>
</evidence>
<dbReference type="AlphaFoldDB" id="A0AAE0TS05"/>